<dbReference type="GO" id="GO:0000155">
    <property type="term" value="F:phosphorelay sensor kinase activity"/>
    <property type="evidence" value="ECO:0007669"/>
    <property type="project" value="InterPro"/>
</dbReference>
<feature type="transmembrane region" description="Helical" evidence="7">
    <location>
        <begin position="59"/>
        <end position="77"/>
    </location>
</feature>
<comment type="catalytic activity">
    <reaction evidence="1">
        <text>ATP + protein L-histidine = ADP + protein N-phospho-L-histidine.</text>
        <dbReference type="EC" id="2.7.13.3"/>
    </reaction>
</comment>
<dbReference type="Gene3D" id="3.30.565.10">
    <property type="entry name" value="Histidine kinase-like ATPase, C-terminal domain"/>
    <property type="match status" value="1"/>
</dbReference>
<accession>A0A418YE46</accession>
<dbReference type="FunFam" id="3.30.565.10:FF:000006">
    <property type="entry name" value="Sensor histidine kinase WalK"/>
    <property type="match status" value="1"/>
</dbReference>
<feature type="transmembrane region" description="Helical" evidence="7">
    <location>
        <begin position="32"/>
        <end position="53"/>
    </location>
</feature>
<dbReference type="InterPro" id="IPR004358">
    <property type="entry name" value="Sig_transdc_His_kin-like_C"/>
</dbReference>
<keyword evidence="7" id="KW-0472">Membrane</keyword>
<evidence type="ECO:0000313" key="9">
    <source>
        <dbReference type="EMBL" id="RJG42778.1"/>
    </source>
</evidence>
<evidence type="ECO:0000256" key="1">
    <source>
        <dbReference type="ARBA" id="ARBA00000085"/>
    </source>
</evidence>
<dbReference type="PANTHER" id="PTHR45453:SF1">
    <property type="entry name" value="PHOSPHATE REGULON SENSOR PROTEIN PHOR"/>
    <property type="match status" value="1"/>
</dbReference>
<name>A0A418YE46_9GAMM</name>
<dbReference type="InterPro" id="IPR050351">
    <property type="entry name" value="BphY/WalK/GraS-like"/>
</dbReference>
<reference evidence="9 10" key="1">
    <citation type="submission" date="2018-09" db="EMBL/GenBank/DDBJ databases">
        <authorList>
            <person name="Wang F."/>
        </authorList>
    </citation>
    <scope>NUCLEOTIDE SEQUENCE [LARGE SCALE GENOMIC DNA]</scope>
    <source>
        <strain evidence="9 10">PLHSC7-2</strain>
    </source>
</reference>
<dbReference type="InterPro" id="IPR036890">
    <property type="entry name" value="HATPase_C_sf"/>
</dbReference>
<dbReference type="AlphaFoldDB" id="A0A418YE46"/>
<dbReference type="GO" id="GO:0016036">
    <property type="term" value="P:cellular response to phosphate starvation"/>
    <property type="evidence" value="ECO:0007669"/>
    <property type="project" value="TreeGrafter"/>
</dbReference>
<dbReference type="GO" id="GO:0004721">
    <property type="term" value="F:phosphoprotein phosphatase activity"/>
    <property type="evidence" value="ECO:0007669"/>
    <property type="project" value="TreeGrafter"/>
</dbReference>
<evidence type="ECO:0000256" key="3">
    <source>
        <dbReference type="ARBA" id="ARBA00022553"/>
    </source>
</evidence>
<keyword evidence="7" id="KW-0812">Transmembrane</keyword>
<dbReference type="InterPro" id="IPR005467">
    <property type="entry name" value="His_kinase_dom"/>
</dbReference>
<feature type="transmembrane region" description="Helical" evidence="7">
    <location>
        <begin position="110"/>
        <end position="126"/>
    </location>
</feature>
<evidence type="ECO:0000256" key="7">
    <source>
        <dbReference type="SAM" id="Phobius"/>
    </source>
</evidence>
<evidence type="ECO:0000259" key="8">
    <source>
        <dbReference type="PROSITE" id="PS50109"/>
    </source>
</evidence>
<protein>
    <recommendedName>
        <fullName evidence="2">histidine kinase</fullName>
        <ecNumber evidence="2">2.7.13.3</ecNumber>
    </recommendedName>
</protein>
<dbReference type="PROSITE" id="PS50109">
    <property type="entry name" value="HIS_KIN"/>
    <property type="match status" value="1"/>
</dbReference>
<dbReference type="InterPro" id="IPR003661">
    <property type="entry name" value="HisK_dim/P_dom"/>
</dbReference>
<keyword evidence="6" id="KW-0902">Two-component regulatory system</keyword>
<dbReference type="Gene3D" id="1.10.287.130">
    <property type="match status" value="1"/>
</dbReference>
<organism evidence="9 10">
    <name type="scientific">Motilimonas pumila</name>
    <dbReference type="NCBI Taxonomy" id="2303987"/>
    <lineage>
        <taxon>Bacteria</taxon>
        <taxon>Pseudomonadati</taxon>
        <taxon>Pseudomonadota</taxon>
        <taxon>Gammaproteobacteria</taxon>
        <taxon>Alteromonadales</taxon>
        <taxon>Alteromonadales genera incertae sedis</taxon>
        <taxon>Motilimonas</taxon>
    </lineage>
</organism>
<dbReference type="CDD" id="cd00082">
    <property type="entry name" value="HisKA"/>
    <property type="match status" value="1"/>
</dbReference>
<dbReference type="EMBL" id="QZCH01000014">
    <property type="protein sequence ID" value="RJG42778.1"/>
    <property type="molecule type" value="Genomic_DNA"/>
</dbReference>
<feature type="transmembrane region" description="Helical" evidence="7">
    <location>
        <begin position="133"/>
        <end position="151"/>
    </location>
</feature>
<dbReference type="RefSeq" id="WP_119910979.1">
    <property type="nucleotide sequence ID" value="NZ_QZCH01000014.1"/>
</dbReference>
<dbReference type="Pfam" id="PF02518">
    <property type="entry name" value="HATPase_c"/>
    <property type="match status" value="1"/>
</dbReference>
<dbReference type="Pfam" id="PF00512">
    <property type="entry name" value="HisKA"/>
    <property type="match status" value="1"/>
</dbReference>
<evidence type="ECO:0000256" key="5">
    <source>
        <dbReference type="ARBA" id="ARBA00022777"/>
    </source>
</evidence>
<evidence type="ECO:0000313" key="10">
    <source>
        <dbReference type="Proteomes" id="UP000283255"/>
    </source>
</evidence>
<dbReference type="GO" id="GO:0005886">
    <property type="term" value="C:plasma membrane"/>
    <property type="evidence" value="ECO:0007669"/>
    <property type="project" value="TreeGrafter"/>
</dbReference>
<reference evidence="9 10" key="2">
    <citation type="submission" date="2019-01" db="EMBL/GenBank/DDBJ databases">
        <title>Motilimonas pumilus sp. nov., isolated from the gut of sea cucumber (Apostichopus japonicus).</title>
        <authorList>
            <person name="Wang F.-Q."/>
            <person name="Ren L.-H."/>
            <person name="Lin Y.-W."/>
            <person name="Sun G.-H."/>
            <person name="Du Z.-J."/>
            <person name="Zhao J.-X."/>
            <person name="Liu X.-J."/>
            <person name="Liu L.-J."/>
        </authorList>
    </citation>
    <scope>NUCLEOTIDE SEQUENCE [LARGE SCALE GENOMIC DNA]</scope>
    <source>
        <strain evidence="9 10">PLHSC7-2</strain>
    </source>
</reference>
<comment type="caution">
    <text evidence="9">The sequence shown here is derived from an EMBL/GenBank/DDBJ whole genome shotgun (WGS) entry which is preliminary data.</text>
</comment>
<keyword evidence="3" id="KW-0597">Phosphoprotein</keyword>
<keyword evidence="10" id="KW-1185">Reference proteome</keyword>
<gene>
    <name evidence="9" type="ORF">D1Z90_11860</name>
</gene>
<dbReference type="OrthoDB" id="9804645at2"/>
<evidence type="ECO:0000256" key="6">
    <source>
        <dbReference type="ARBA" id="ARBA00023012"/>
    </source>
</evidence>
<dbReference type="SUPFAM" id="SSF47384">
    <property type="entry name" value="Homodimeric domain of signal transducing histidine kinase"/>
    <property type="match status" value="1"/>
</dbReference>
<dbReference type="Proteomes" id="UP000283255">
    <property type="component" value="Unassembled WGS sequence"/>
</dbReference>
<keyword evidence="4" id="KW-0808">Transferase</keyword>
<dbReference type="EC" id="2.7.13.3" evidence="2"/>
<evidence type="ECO:0000256" key="2">
    <source>
        <dbReference type="ARBA" id="ARBA00012438"/>
    </source>
</evidence>
<dbReference type="SMART" id="SM00387">
    <property type="entry name" value="HATPase_c"/>
    <property type="match status" value="1"/>
</dbReference>
<evidence type="ECO:0000256" key="4">
    <source>
        <dbReference type="ARBA" id="ARBA00022679"/>
    </source>
</evidence>
<feature type="domain" description="Histidine kinase" evidence="8">
    <location>
        <begin position="223"/>
        <end position="437"/>
    </location>
</feature>
<sequence length="444" mass="49518">MNTYSKVKTAVLQFLTTGVPTQGDAFLMRQLVLVKSFCAVCLVMLALFIGVNFMAGNMLMVLMEIATFVVISSALWIMSLKRNLNIPINIIVFVLFSFLVALPLIQQNTSYALIWTFFFPVFVVLLKGPKHGFILVCLYYACLLPIVYSGVDVWLDGQWDQQSFIRYCAASVVMVYCSFFNEISLKKSYLALLKAQENEKRIAREHANTMIQILDKRNEMLTDISHELRTPLSVIKLHLEMIEDGVASNDSYQLLHGKLAEIDRLISGLHEITLADMGDLYIKKHPVYIYSTIKQSLDAYAALIQNHNLQLNSVIHFSPQLQIDVDEERIMQVLANIFQNAIRYTDPGGQVVFSAIETNDAVIISVADSAPGVPDQALSQLCDRLYRVDASRSKETGGVGIGLSICRSIVSAHKGYMSVQHSALGGIEVTVSLPKSCELGEQDD</sequence>
<dbReference type="InterPro" id="IPR036097">
    <property type="entry name" value="HisK_dim/P_sf"/>
</dbReference>
<keyword evidence="7" id="KW-1133">Transmembrane helix</keyword>
<feature type="transmembrane region" description="Helical" evidence="7">
    <location>
        <begin position="84"/>
        <end position="104"/>
    </location>
</feature>
<dbReference type="PRINTS" id="PR00344">
    <property type="entry name" value="BCTRLSENSOR"/>
</dbReference>
<proteinExistence type="predicted"/>
<dbReference type="SMART" id="SM00388">
    <property type="entry name" value="HisKA"/>
    <property type="match status" value="1"/>
</dbReference>
<keyword evidence="5" id="KW-0418">Kinase</keyword>
<dbReference type="SUPFAM" id="SSF55874">
    <property type="entry name" value="ATPase domain of HSP90 chaperone/DNA topoisomerase II/histidine kinase"/>
    <property type="match status" value="1"/>
</dbReference>
<dbReference type="PANTHER" id="PTHR45453">
    <property type="entry name" value="PHOSPHATE REGULON SENSOR PROTEIN PHOR"/>
    <property type="match status" value="1"/>
</dbReference>
<dbReference type="InterPro" id="IPR003594">
    <property type="entry name" value="HATPase_dom"/>
</dbReference>